<dbReference type="AlphaFoldDB" id="A0AAD9DBE5"/>
<dbReference type="EMBL" id="JATAAI010000013">
    <property type="protein sequence ID" value="KAK1741326.1"/>
    <property type="molecule type" value="Genomic_DNA"/>
</dbReference>
<accession>A0AAD9DBE5</accession>
<organism evidence="3 4">
    <name type="scientific">Skeletonema marinoi</name>
    <dbReference type="NCBI Taxonomy" id="267567"/>
    <lineage>
        <taxon>Eukaryota</taxon>
        <taxon>Sar</taxon>
        <taxon>Stramenopiles</taxon>
        <taxon>Ochrophyta</taxon>
        <taxon>Bacillariophyta</taxon>
        <taxon>Coscinodiscophyceae</taxon>
        <taxon>Thalassiosirophycidae</taxon>
        <taxon>Thalassiosirales</taxon>
        <taxon>Skeletonemataceae</taxon>
        <taxon>Skeletonema</taxon>
        <taxon>Skeletonema marinoi-dohrnii complex</taxon>
    </lineage>
</organism>
<evidence type="ECO:0000259" key="2">
    <source>
        <dbReference type="PROSITE" id="PS50836"/>
    </source>
</evidence>
<keyword evidence="4" id="KW-1185">Reference proteome</keyword>
<feature type="compositionally biased region" description="Basic and acidic residues" evidence="1">
    <location>
        <begin position="269"/>
        <end position="284"/>
    </location>
</feature>
<feature type="region of interest" description="Disordered" evidence="1">
    <location>
        <begin position="260"/>
        <end position="309"/>
    </location>
</feature>
<feature type="domain" description="DOMON" evidence="2">
    <location>
        <begin position="118"/>
        <end position="235"/>
    </location>
</feature>
<dbReference type="SMART" id="SM00664">
    <property type="entry name" value="DoH"/>
    <property type="match status" value="1"/>
</dbReference>
<comment type="caution">
    <text evidence="3">The sequence shown here is derived from an EMBL/GenBank/DDBJ whole genome shotgun (WGS) entry which is preliminary data.</text>
</comment>
<sequence length="476" mass="53398">MMMRSPWAALSRGGMAVKATFVAVVLIAAAASSFMENKVESSTNESSMQSLAERFVNDASTPTQKDQEMTTPAQLRRLQENKRKDRKKATYDDGQSMVTNAAAAKDCTSQFCQKQLSDACLVEYKVNNGIPTTITMVLVCEGSRWVGIGFSESGKMMNSDAVLGIPGTAPEKYRLGGYDQSAVVAMERQRQTLIDASVNYYDADDVTVLKFTKIMKEDGEVEIKPGKNTFLYAKGIFEDLNYHQERDLFELNIPKVDTAAEVAPAAEESSEKKRKDRDKVKKDDDSAEDPSAENQPKESKRKQGRGDGKQTLAEQFASLGPIQLRPLKDLRPNLSPPVPVDDEFPYPYPKIRFTEWASLSHQTREIMKENFGYNKGNWNALGLNDNERMTCSQLTDAQRQAIQLLGWNCDVWDCFINHYKSYNAEQLGDKKLLGHVDVVRSAWVKLWADLSEDELQSATRLCFTEFVWDVGYLGAS</sequence>
<reference evidence="3" key="1">
    <citation type="submission" date="2023-06" db="EMBL/GenBank/DDBJ databases">
        <title>Survivors Of The Sea: Transcriptome response of Skeletonema marinoi to long-term dormancy.</title>
        <authorList>
            <person name="Pinder M.I.M."/>
            <person name="Kourtchenko O."/>
            <person name="Robertson E.K."/>
            <person name="Larsson T."/>
            <person name="Maumus F."/>
            <person name="Osuna-Cruz C.M."/>
            <person name="Vancaester E."/>
            <person name="Stenow R."/>
            <person name="Vandepoele K."/>
            <person name="Ploug H."/>
            <person name="Bruchert V."/>
            <person name="Godhe A."/>
            <person name="Topel M."/>
        </authorList>
    </citation>
    <scope>NUCLEOTIDE SEQUENCE</scope>
    <source>
        <strain evidence="3">R05AC</strain>
    </source>
</reference>
<evidence type="ECO:0000313" key="4">
    <source>
        <dbReference type="Proteomes" id="UP001224775"/>
    </source>
</evidence>
<dbReference type="InterPro" id="IPR045266">
    <property type="entry name" value="DOH_DOMON"/>
</dbReference>
<dbReference type="CDD" id="cd09631">
    <property type="entry name" value="DOMON_DOH"/>
    <property type="match status" value="1"/>
</dbReference>
<name>A0AAD9DBE5_9STRA</name>
<dbReference type="PROSITE" id="PS50836">
    <property type="entry name" value="DOMON"/>
    <property type="match status" value="1"/>
</dbReference>
<proteinExistence type="predicted"/>
<dbReference type="InterPro" id="IPR005018">
    <property type="entry name" value="DOMON_domain"/>
</dbReference>
<gene>
    <name evidence="3" type="ORF">QTG54_007804</name>
</gene>
<dbReference type="Proteomes" id="UP001224775">
    <property type="component" value="Unassembled WGS sequence"/>
</dbReference>
<evidence type="ECO:0000256" key="1">
    <source>
        <dbReference type="SAM" id="MobiDB-lite"/>
    </source>
</evidence>
<protein>
    <recommendedName>
        <fullName evidence="2">DOMON domain-containing protein</fullName>
    </recommendedName>
</protein>
<evidence type="ECO:0000313" key="3">
    <source>
        <dbReference type="EMBL" id="KAK1741326.1"/>
    </source>
</evidence>